<comment type="subcellular location">
    <subcellularLocation>
        <location evidence="1">Mitochondrion inner membrane</location>
        <topology evidence="1">Multi-pass membrane protein</topology>
    </subcellularLocation>
</comment>
<feature type="region of interest" description="Disordered" evidence="13">
    <location>
        <begin position="1"/>
        <end position="125"/>
    </location>
</feature>
<dbReference type="InterPro" id="IPR023395">
    <property type="entry name" value="MCP_dom_sf"/>
</dbReference>
<feature type="region of interest" description="Disordered" evidence="13">
    <location>
        <begin position="304"/>
        <end position="337"/>
    </location>
</feature>
<dbReference type="FunFam" id="1.50.40.10:FF:000016">
    <property type="entry name" value="Solute carrier family 25 member 23"/>
    <property type="match status" value="1"/>
</dbReference>
<feature type="repeat" description="Solcar" evidence="12">
    <location>
        <begin position="568"/>
        <end position="657"/>
    </location>
</feature>
<sequence length="660" mass="73475">MSDNPERDVKIDDMAASSSSSSSEPHYTLSPHPPHADSSFHPLPTDPTPPPQPMSLREAPGPDVFPDHRPTLAEFRAKEGPAARASKLRALWKSLPPLPSIPDGDEPTPTQKMQLPGQGTTAALSPERAERLRRLYEEELVKRISEKRPDSSLWGGPDDLEPEMRNLKGKNIAWHDFRRFLWDKEKELWDIFQELDHNADGRLDAQEMRAALARSGVDVTPATVSDLVHFLASHSNKEGLPKGPPQEGSEEGLYLTFADFRDFLIMLPRKATPFEIYKFYQVRKRFSDGRGAARVDKEGDINISFPKAPNSPQTSTAAGFFNPPKQRKEEDEEFADTPGVYEEEVEIVQEDRHEAWRFLLAGGIAGAVSRTVTAPFDRLKVYLITTDDFSAFNRHPHFNHPLRIGFRAVTNLWGAVQRIYVDGGGLRAFWVGNGLNVTKIFPESAIKFVSYEQSKKFLAKYWDQVSDPSELSSSSRFISGGVGGITSQLSIYGLETLKTRIQSDIGPNQGWSHVVKTAKEMWRAGGVRTYYRGLTLGLIGVFPYSAIDMGTYETLKTAYCRSTDTDEPPVFAVLSFGALSGSIGAASVYPVNLLRTRLQASGSSGHPHKYTGFRDVLQHTLKNEGWRGLYKGLLPSILKVGPAVGVSWIVYEESKRMLGV</sequence>
<dbReference type="Gene3D" id="1.50.40.10">
    <property type="entry name" value="Mitochondrial carrier domain"/>
    <property type="match status" value="1"/>
</dbReference>
<dbReference type="PROSITE" id="PS00018">
    <property type="entry name" value="EF_HAND_1"/>
    <property type="match status" value="1"/>
</dbReference>
<keyword evidence="11 12" id="KW-0472">Membrane</keyword>
<dbReference type="Gene3D" id="1.10.238.10">
    <property type="entry name" value="EF-hand"/>
    <property type="match status" value="1"/>
</dbReference>
<dbReference type="InterPro" id="IPR018247">
    <property type="entry name" value="EF_Hand_1_Ca_BS"/>
</dbReference>
<dbReference type="Pfam" id="PF00153">
    <property type="entry name" value="Mito_carr"/>
    <property type="match status" value="3"/>
</dbReference>
<evidence type="ECO:0000256" key="9">
    <source>
        <dbReference type="ARBA" id="ARBA00022989"/>
    </source>
</evidence>
<proteinExistence type="inferred from homology"/>
<evidence type="ECO:0000256" key="7">
    <source>
        <dbReference type="ARBA" id="ARBA00022792"/>
    </source>
</evidence>
<evidence type="ECO:0000256" key="1">
    <source>
        <dbReference type="ARBA" id="ARBA00004448"/>
    </source>
</evidence>
<dbReference type="PROSITE" id="PS50222">
    <property type="entry name" value="EF_HAND_2"/>
    <property type="match status" value="1"/>
</dbReference>
<keyword evidence="5" id="KW-0479">Metal-binding</keyword>
<evidence type="ECO:0000259" key="14">
    <source>
        <dbReference type="PROSITE" id="PS50222"/>
    </source>
</evidence>
<keyword evidence="10" id="KW-0496">Mitochondrion</keyword>
<dbReference type="SUPFAM" id="SSF103506">
    <property type="entry name" value="Mitochondrial carrier"/>
    <property type="match status" value="1"/>
</dbReference>
<reference evidence="15" key="1">
    <citation type="submission" date="2015-01" db="EMBL/GenBank/DDBJ databases">
        <title>The Genome Sequence of Cryptococcus gattii CA1280.</title>
        <authorList>
            <consortium name="The Broad Institute Genomics Platform"/>
            <person name="Cuomo C."/>
            <person name="Litvintseva A."/>
            <person name="Chen Y."/>
            <person name="Heitman J."/>
            <person name="Sun S."/>
            <person name="Springer D."/>
            <person name="Dromer F."/>
            <person name="Young S."/>
            <person name="Zeng Q."/>
            <person name="Gargeya S."/>
            <person name="Abouelleil A."/>
            <person name="Alvarado L."/>
            <person name="Chapman S.B."/>
            <person name="Gainer-Dewar J."/>
            <person name="Goldberg J."/>
            <person name="Griggs A."/>
            <person name="Gujja S."/>
            <person name="Hansen M."/>
            <person name="Howarth C."/>
            <person name="Imamovic A."/>
            <person name="Larimer J."/>
            <person name="Murphy C."/>
            <person name="Naylor J."/>
            <person name="Pearson M."/>
            <person name="Priest M."/>
            <person name="Roberts A."/>
            <person name="Saif S."/>
            <person name="Shea T."/>
            <person name="Sykes S."/>
            <person name="Wortman J."/>
            <person name="Nusbaum C."/>
            <person name="Birren B."/>
        </authorList>
    </citation>
    <scope>NUCLEOTIDE SEQUENCE [LARGE SCALE GENOMIC DNA]</scope>
    <source>
        <strain evidence="15">CA1280</strain>
    </source>
</reference>
<keyword evidence="4 12" id="KW-0812">Transmembrane</keyword>
<dbReference type="OrthoDB" id="270584at2759"/>
<evidence type="ECO:0000256" key="3">
    <source>
        <dbReference type="ARBA" id="ARBA00022448"/>
    </source>
</evidence>
<comment type="similarity">
    <text evidence="2">Belongs to the mitochondrial carrier (TC 2.A.29) family.</text>
</comment>
<feature type="compositionally biased region" description="Basic and acidic residues" evidence="13">
    <location>
        <begin position="1"/>
        <end position="13"/>
    </location>
</feature>
<evidence type="ECO:0000256" key="12">
    <source>
        <dbReference type="PROSITE-ProRule" id="PRU00282"/>
    </source>
</evidence>
<dbReference type="GO" id="GO:0005509">
    <property type="term" value="F:calcium ion binding"/>
    <property type="evidence" value="ECO:0007669"/>
    <property type="project" value="InterPro"/>
</dbReference>
<feature type="compositionally biased region" description="Polar residues" evidence="13">
    <location>
        <begin position="108"/>
        <end position="123"/>
    </location>
</feature>
<dbReference type="EMBL" id="KN847978">
    <property type="protein sequence ID" value="KIR47958.1"/>
    <property type="molecule type" value="Genomic_DNA"/>
</dbReference>
<dbReference type="SUPFAM" id="SSF47473">
    <property type="entry name" value="EF-hand"/>
    <property type="match status" value="1"/>
</dbReference>
<gene>
    <name evidence="15" type="ORF">I312_02472</name>
</gene>
<evidence type="ECO:0000256" key="8">
    <source>
        <dbReference type="ARBA" id="ARBA00022837"/>
    </source>
</evidence>
<organism evidence="15">
    <name type="scientific">Cryptococcus bacillisporus CA1280</name>
    <dbReference type="NCBI Taxonomy" id="1296109"/>
    <lineage>
        <taxon>Eukaryota</taxon>
        <taxon>Fungi</taxon>
        <taxon>Dikarya</taxon>
        <taxon>Basidiomycota</taxon>
        <taxon>Agaricomycotina</taxon>
        <taxon>Tremellomycetes</taxon>
        <taxon>Tremellales</taxon>
        <taxon>Cryptococcaceae</taxon>
        <taxon>Cryptococcus</taxon>
        <taxon>Cryptococcus gattii species complex</taxon>
    </lineage>
</organism>
<dbReference type="InterPro" id="IPR018108">
    <property type="entry name" value="MCP_transmembrane"/>
</dbReference>
<dbReference type="AlphaFoldDB" id="A0A0D0UIB5"/>
<evidence type="ECO:0000256" key="2">
    <source>
        <dbReference type="ARBA" id="ARBA00006375"/>
    </source>
</evidence>
<accession>A0A0D0UIB5</accession>
<evidence type="ECO:0000313" key="15">
    <source>
        <dbReference type="EMBL" id="KIR47958.1"/>
    </source>
</evidence>
<dbReference type="InterPro" id="IPR011992">
    <property type="entry name" value="EF-hand-dom_pair"/>
</dbReference>
<feature type="repeat" description="Solcar" evidence="12">
    <location>
        <begin position="471"/>
        <end position="558"/>
    </location>
</feature>
<keyword evidence="6" id="KW-0677">Repeat</keyword>
<evidence type="ECO:0000256" key="10">
    <source>
        <dbReference type="ARBA" id="ARBA00023128"/>
    </source>
</evidence>
<protein>
    <submittedName>
        <fullName evidence="15">Unplaced genomic scaffold supercont1.6, whole genome shotgun sequence</fullName>
    </submittedName>
</protein>
<dbReference type="PANTHER" id="PTHR24089">
    <property type="entry name" value="SOLUTE CARRIER FAMILY 25"/>
    <property type="match status" value="1"/>
</dbReference>
<dbReference type="PRINTS" id="PR00926">
    <property type="entry name" value="MITOCARRIER"/>
</dbReference>
<feature type="compositionally biased region" description="Basic and acidic residues" evidence="13">
    <location>
        <begin position="65"/>
        <end position="81"/>
    </location>
</feature>
<feature type="compositionally biased region" description="Pro residues" evidence="13">
    <location>
        <begin position="44"/>
        <end position="53"/>
    </location>
</feature>
<feature type="domain" description="EF-hand" evidence="14">
    <location>
        <begin position="183"/>
        <end position="218"/>
    </location>
</feature>
<evidence type="ECO:0000256" key="5">
    <source>
        <dbReference type="ARBA" id="ARBA00022723"/>
    </source>
</evidence>
<evidence type="ECO:0000256" key="6">
    <source>
        <dbReference type="ARBA" id="ARBA00022737"/>
    </source>
</evidence>
<dbReference type="InterPro" id="IPR002067">
    <property type="entry name" value="MCP"/>
</dbReference>
<dbReference type="PROSITE" id="PS50920">
    <property type="entry name" value="SOLCAR"/>
    <property type="match status" value="3"/>
</dbReference>
<dbReference type="GO" id="GO:0005743">
    <property type="term" value="C:mitochondrial inner membrane"/>
    <property type="evidence" value="ECO:0007669"/>
    <property type="project" value="UniProtKB-SubCell"/>
</dbReference>
<dbReference type="HOGENOM" id="CLU_015166_2_2_1"/>
<keyword evidence="7" id="KW-0999">Mitochondrion inner membrane</keyword>
<evidence type="ECO:0000256" key="4">
    <source>
        <dbReference type="ARBA" id="ARBA00022692"/>
    </source>
</evidence>
<keyword evidence="3" id="KW-0813">Transport</keyword>
<evidence type="ECO:0000256" key="13">
    <source>
        <dbReference type="SAM" id="MobiDB-lite"/>
    </source>
</evidence>
<dbReference type="GO" id="GO:0055085">
    <property type="term" value="P:transmembrane transport"/>
    <property type="evidence" value="ECO:0007669"/>
    <property type="project" value="InterPro"/>
</dbReference>
<keyword evidence="8" id="KW-0106">Calcium</keyword>
<name>A0A0D0UIB5_CRYGA</name>
<keyword evidence="9" id="KW-1133">Transmembrane helix</keyword>
<dbReference type="InterPro" id="IPR002048">
    <property type="entry name" value="EF_hand_dom"/>
</dbReference>
<evidence type="ECO:0000256" key="11">
    <source>
        <dbReference type="ARBA" id="ARBA00023136"/>
    </source>
</evidence>
<feature type="repeat" description="Solcar" evidence="12">
    <location>
        <begin position="353"/>
        <end position="457"/>
    </location>
</feature>